<gene>
    <name evidence="1" type="ORF">g.50613</name>
</gene>
<accession>A0A1B6J6A9</accession>
<organism evidence="1">
    <name type="scientific">Homalodisca liturata</name>
    <dbReference type="NCBI Taxonomy" id="320908"/>
    <lineage>
        <taxon>Eukaryota</taxon>
        <taxon>Metazoa</taxon>
        <taxon>Ecdysozoa</taxon>
        <taxon>Arthropoda</taxon>
        <taxon>Hexapoda</taxon>
        <taxon>Insecta</taxon>
        <taxon>Pterygota</taxon>
        <taxon>Neoptera</taxon>
        <taxon>Paraneoptera</taxon>
        <taxon>Hemiptera</taxon>
        <taxon>Auchenorrhyncha</taxon>
        <taxon>Membracoidea</taxon>
        <taxon>Cicadellidae</taxon>
        <taxon>Cicadellinae</taxon>
        <taxon>Proconiini</taxon>
        <taxon>Homalodisca</taxon>
    </lineage>
</organism>
<dbReference type="AlphaFoldDB" id="A0A1B6J6A9"/>
<feature type="non-terminal residue" evidence="1">
    <location>
        <position position="106"/>
    </location>
</feature>
<feature type="non-terminal residue" evidence="1">
    <location>
        <position position="1"/>
    </location>
</feature>
<protein>
    <submittedName>
        <fullName evidence="1">Uncharacterized protein</fullName>
    </submittedName>
</protein>
<dbReference type="EMBL" id="GECU01013001">
    <property type="protein sequence ID" value="JAS94705.1"/>
    <property type="molecule type" value="Transcribed_RNA"/>
</dbReference>
<proteinExistence type="predicted"/>
<reference evidence="1" key="1">
    <citation type="submission" date="2015-11" db="EMBL/GenBank/DDBJ databases">
        <title>De novo transcriptome assembly of four potential Pierce s Disease insect vectors from Arizona vineyards.</title>
        <authorList>
            <person name="Tassone E.E."/>
        </authorList>
    </citation>
    <scope>NUCLEOTIDE SEQUENCE</scope>
</reference>
<name>A0A1B6J6A9_9HEMI</name>
<evidence type="ECO:0000313" key="1">
    <source>
        <dbReference type="EMBL" id="JAS94705.1"/>
    </source>
</evidence>
<sequence length="106" mass="12075">VVVVRNRYWQGSFVRVVYIVVTRLILARFQPFRLLRSDGNDSQGEDIASGFDEVHYLLVSGTFHTYSVHFKNSIALSNPSFFCSSTIQNCVDKLVKVVSLEVLMEN</sequence>